<evidence type="ECO:0000256" key="1">
    <source>
        <dbReference type="SAM" id="MobiDB-lite"/>
    </source>
</evidence>
<comment type="caution">
    <text evidence="2">The sequence shown here is derived from an EMBL/GenBank/DDBJ whole genome shotgun (WGS) entry which is preliminary data.</text>
</comment>
<reference evidence="2" key="1">
    <citation type="submission" date="2021-03" db="EMBL/GenBank/DDBJ databases">
        <title>Comparative genomics and phylogenomic investigation of the class Geoglossomycetes provide insights into ecological specialization and systematics.</title>
        <authorList>
            <person name="Melie T."/>
            <person name="Pirro S."/>
            <person name="Miller A.N."/>
            <person name="Quandt A."/>
        </authorList>
    </citation>
    <scope>NUCLEOTIDE SEQUENCE</scope>
    <source>
        <strain evidence="2">CAQ_001_2017</strain>
    </source>
</reference>
<organism evidence="2 3">
    <name type="scientific">Trichoglossum hirsutum</name>
    <dbReference type="NCBI Taxonomy" id="265104"/>
    <lineage>
        <taxon>Eukaryota</taxon>
        <taxon>Fungi</taxon>
        <taxon>Dikarya</taxon>
        <taxon>Ascomycota</taxon>
        <taxon>Pezizomycotina</taxon>
        <taxon>Geoglossomycetes</taxon>
        <taxon>Geoglossales</taxon>
        <taxon>Geoglossaceae</taxon>
        <taxon>Trichoglossum</taxon>
    </lineage>
</organism>
<dbReference type="Proteomes" id="UP000750711">
    <property type="component" value="Unassembled WGS sequence"/>
</dbReference>
<protein>
    <submittedName>
        <fullName evidence="2">Uncharacterized protein</fullName>
    </submittedName>
</protein>
<keyword evidence="3" id="KW-1185">Reference proteome</keyword>
<feature type="region of interest" description="Disordered" evidence="1">
    <location>
        <begin position="134"/>
        <end position="153"/>
    </location>
</feature>
<dbReference type="AlphaFoldDB" id="A0A9P8LDD6"/>
<dbReference type="EMBL" id="JAGHQM010000447">
    <property type="protein sequence ID" value="KAH0561935.1"/>
    <property type="molecule type" value="Genomic_DNA"/>
</dbReference>
<evidence type="ECO:0000313" key="2">
    <source>
        <dbReference type="EMBL" id="KAH0561935.1"/>
    </source>
</evidence>
<evidence type="ECO:0000313" key="3">
    <source>
        <dbReference type="Proteomes" id="UP000750711"/>
    </source>
</evidence>
<proteinExistence type="predicted"/>
<name>A0A9P8LDD6_9PEZI</name>
<sequence>MEASLGFREASVAAVAAGLTVVVRGAEGVTGTAGCGCGDDAFGAGRSSVFTQSQVETYMFTLEGWRVSRLCEVKRKGQGRKEGRKKERKEYMIDLPVNTCASQPCVDSLGSESPRPKLRYIPRVEPRRAQQHTATELQSAVGGSDLQTRTDASGVKPVHRVHDLLRVRMSFKLHFGIMALSWEKSAFTYHSHGEGPRSYARHDFVDLVCVDSKAIESVWSG</sequence>
<gene>
    <name evidence="2" type="ORF">GP486_003353</name>
</gene>
<accession>A0A9P8LDD6</accession>